<keyword evidence="1" id="KW-1133">Transmembrane helix</keyword>
<gene>
    <name evidence="2" type="ORF">FGM00_13630</name>
</gene>
<sequence length="118" mass="13336">MKCAEYYLDNHKVEIYATLFGKEVVMVNNKPISELKSSARKSHHFKLGNNTYDIRSKLNIAGPSGKAFEIYKNGEELTLVNFKVQSSRSLLFLIIVLGIALGYIVGIYLYQAYPIAIE</sequence>
<keyword evidence="1" id="KW-0472">Membrane</keyword>
<dbReference type="RefSeq" id="WP_138853443.1">
    <property type="nucleotide sequence ID" value="NZ_CP040710.1"/>
</dbReference>
<evidence type="ECO:0000313" key="3">
    <source>
        <dbReference type="Proteomes" id="UP000310017"/>
    </source>
</evidence>
<reference evidence="2 3" key="1">
    <citation type="submission" date="2019-05" db="EMBL/GenBank/DDBJ databases">
        <title>Genome sequencing of F202Z8.</title>
        <authorList>
            <person name="Kwon Y.M."/>
        </authorList>
    </citation>
    <scope>NUCLEOTIDE SEQUENCE [LARGE SCALE GENOMIC DNA]</scope>
    <source>
        <strain evidence="2 3">F202Z8</strain>
    </source>
</reference>
<evidence type="ECO:0000256" key="1">
    <source>
        <dbReference type="SAM" id="Phobius"/>
    </source>
</evidence>
<protein>
    <submittedName>
        <fullName evidence="2">Uncharacterized protein</fullName>
    </submittedName>
</protein>
<feature type="transmembrane region" description="Helical" evidence="1">
    <location>
        <begin position="90"/>
        <end position="110"/>
    </location>
</feature>
<keyword evidence="1" id="KW-0812">Transmembrane</keyword>
<name>A0A5B7SWN0_9FLAO</name>
<keyword evidence="3" id="KW-1185">Reference proteome</keyword>
<accession>A0A5B7SWN0</accession>
<dbReference type="AlphaFoldDB" id="A0A5B7SWN0"/>
<evidence type="ECO:0000313" key="2">
    <source>
        <dbReference type="EMBL" id="QCX01104.1"/>
    </source>
</evidence>
<proteinExistence type="predicted"/>
<dbReference type="OrthoDB" id="1446628at2"/>
<dbReference type="EMBL" id="CP040710">
    <property type="protein sequence ID" value="QCX01104.1"/>
    <property type="molecule type" value="Genomic_DNA"/>
</dbReference>
<organism evidence="2 3">
    <name type="scientific">Aggregatimonas sangjinii</name>
    <dbReference type="NCBI Taxonomy" id="2583587"/>
    <lineage>
        <taxon>Bacteria</taxon>
        <taxon>Pseudomonadati</taxon>
        <taxon>Bacteroidota</taxon>
        <taxon>Flavobacteriia</taxon>
        <taxon>Flavobacteriales</taxon>
        <taxon>Flavobacteriaceae</taxon>
        <taxon>Aggregatimonas</taxon>
    </lineage>
</organism>
<dbReference type="Proteomes" id="UP000310017">
    <property type="component" value="Chromosome"/>
</dbReference>
<dbReference type="KEGG" id="asag:FGM00_13630"/>